<evidence type="ECO:0000313" key="3">
    <source>
        <dbReference type="Proteomes" id="UP000077315"/>
    </source>
</evidence>
<organism evidence="2 3">
    <name type="scientific">Phycomyces blakesleeanus (strain ATCC 8743b / DSM 1359 / FGSC 10004 / NBRC 33097 / NRRL 1555)</name>
    <dbReference type="NCBI Taxonomy" id="763407"/>
    <lineage>
        <taxon>Eukaryota</taxon>
        <taxon>Fungi</taxon>
        <taxon>Fungi incertae sedis</taxon>
        <taxon>Mucoromycota</taxon>
        <taxon>Mucoromycotina</taxon>
        <taxon>Mucoromycetes</taxon>
        <taxon>Mucorales</taxon>
        <taxon>Phycomycetaceae</taxon>
        <taxon>Phycomyces</taxon>
    </lineage>
</organism>
<evidence type="ECO:0000313" key="2">
    <source>
        <dbReference type="EMBL" id="OAD67049.1"/>
    </source>
</evidence>
<keyword evidence="1" id="KW-0472">Membrane</keyword>
<evidence type="ECO:0000256" key="1">
    <source>
        <dbReference type="SAM" id="Phobius"/>
    </source>
</evidence>
<gene>
    <name evidence="2" type="ORF">PHYBLDRAFT_174757</name>
</gene>
<keyword evidence="1" id="KW-0812">Transmembrane</keyword>
<sequence>MNLVKNIKMNTVDPVFDFPYIIQLEMILHVLSSVYKDNLSLLIYILATVKDIIRNAMDYQYQHLFFACSFSIFIMYFFSVDNYSIQTVSSRPVEAIMDIQ</sequence>
<dbReference type="GeneID" id="28998233"/>
<dbReference type="Proteomes" id="UP000077315">
    <property type="component" value="Unassembled WGS sequence"/>
</dbReference>
<reference evidence="3" key="1">
    <citation type="submission" date="2015-06" db="EMBL/GenBank/DDBJ databases">
        <title>Expansion of signal transduction pathways in fungi by whole-genome duplication.</title>
        <authorList>
            <consortium name="DOE Joint Genome Institute"/>
            <person name="Corrochano L.M."/>
            <person name="Kuo A."/>
            <person name="Marcet-Houben M."/>
            <person name="Polaino S."/>
            <person name="Salamov A."/>
            <person name="Villalobos J.M."/>
            <person name="Alvarez M.I."/>
            <person name="Avalos J."/>
            <person name="Benito E.P."/>
            <person name="Benoit I."/>
            <person name="Burger G."/>
            <person name="Camino L.P."/>
            <person name="Canovas D."/>
            <person name="Cerda-Olmedo E."/>
            <person name="Cheng J.-F."/>
            <person name="Dominguez A."/>
            <person name="Elias M."/>
            <person name="Eslava A.P."/>
            <person name="Glaser F."/>
            <person name="Grimwood J."/>
            <person name="Gutierrez G."/>
            <person name="Heitman J."/>
            <person name="Henrissat B."/>
            <person name="Iturriaga E.A."/>
            <person name="Lang B.F."/>
            <person name="Lavin J.L."/>
            <person name="Lee S."/>
            <person name="Li W."/>
            <person name="Lindquist E."/>
            <person name="Lopez-Garcia S."/>
            <person name="Luque E.M."/>
            <person name="Marcos A.T."/>
            <person name="Martin J."/>
            <person name="McCluskey K."/>
            <person name="Medina H.R."/>
            <person name="Miralles-Duran A."/>
            <person name="Miyazaki A."/>
            <person name="Munoz-Torres E."/>
            <person name="Oguiza J.A."/>
            <person name="Ohm R."/>
            <person name="Olmedo M."/>
            <person name="Orejas M."/>
            <person name="Ortiz-Castellanos L."/>
            <person name="Pisabarro A.G."/>
            <person name="Rodriguez-Romero J."/>
            <person name="Ruiz-Herrera J."/>
            <person name="Ruiz-Vazquez R."/>
            <person name="Sanz C."/>
            <person name="Schackwitz W."/>
            <person name="Schmutz J."/>
            <person name="Shahriari M."/>
            <person name="Shelest E."/>
            <person name="Silva-Franco F."/>
            <person name="Soanes D."/>
            <person name="Syed K."/>
            <person name="Tagua V.G."/>
            <person name="Talbot N.J."/>
            <person name="Thon M."/>
            <person name="De vries R.P."/>
            <person name="Wiebenga A."/>
            <person name="Yadav J.S."/>
            <person name="Braun E.L."/>
            <person name="Baker S."/>
            <person name="Garre V."/>
            <person name="Horwitz B."/>
            <person name="Torres-Martinez S."/>
            <person name="Idnurm A."/>
            <person name="Herrera-Estrella A."/>
            <person name="Gabaldon T."/>
            <person name="Grigoriev I.V."/>
        </authorList>
    </citation>
    <scope>NUCLEOTIDE SEQUENCE [LARGE SCALE GENOMIC DNA]</scope>
    <source>
        <strain evidence="3">NRRL 1555(-)</strain>
    </source>
</reference>
<name>A0A167K1B3_PHYB8</name>
<dbReference type="VEuPathDB" id="FungiDB:PHYBLDRAFT_174757"/>
<keyword evidence="1" id="KW-1133">Transmembrane helix</keyword>
<proteinExistence type="predicted"/>
<dbReference type="AlphaFoldDB" id="A0A167K1B3"/>
<protein>
    <submittedName>
        <fullName evidence="2">Uncharacterized protein</fullName>
    </submittedName>
</protein>
<accession>A0A167K1B3</accession>
<feature type="transmembrane region" description="Helical" evidence="1">
    <location>
        <begin position="59"/>
        <end position="78"/>
    </location>
</feature>
<dbReference type="EMBL" id="KV441026">
    <property type="protein sequence ID" value="OAD67049.1"/>
    <property type="molecule type" value="Genomic_DNA"/>
</dbReference>
<dbReference type="RefSeq" id="XP_018285089.1">
    <property type="nucleotide sequence ID" value="XM_018437327.1"/>
</dbReference>
<dbReference type="InParanoid" id="A0A167K1B3"/>
<keyword evidence="3" id="KW-1185">Reference proteome</keyword>